<dbReference type="EMBL" id="JAHWGI010000505">
    <property type="protein sequence ID" value="KAK3916253.1"/>
    <property type="molecule type" value="Genomic_DNA"/>
</dbReference>
<dbReference type="Pfam" id="PF06585">
    <property type="entry name" value="JHBP"/>
    <property type="match status" value="1"/>
</dbReference>
<sequence length="252" mass="28177">MTVTTLAVFCVLLIGLPKYGETINKLPPYISPCRQDDPKLGDCILKNAKATLPKVINGEPKYRVPNLDPLLITELKLRQGTDSVGLKLAWKNAEFHGLKSVQPLSCEASTKTRHIKFEVFVPQISITGTYSATGRVLLLPVTGSGPSNITVQNMKVTYEMGWDVVKKNGKDYMDIVNNKITLRDIGFMTMKFENFFNGDRILGGNMNRFLNENWKELAKEFGPGVADAMGEVFLLLSRRISEIVPYDIIFKS</sequence>
<dbReference type="Proteomes" id="UP001219518">
    <property type="component" value="Unassembled WGS sequence"/>
</dbReference>
<evidence type="ECO:0000313" key="5">
    <source>
        <dbReference type="EMBL" id="KAK3916253.1"/>
    </source>
</evidence>
<keyword evidence="2" id="KW-0090">Biological rhythms</keyword>
<dbReference type="FunFam" id="3.15.10.30:FF:000001">
    <property type="entry name" value="Takeout-like protein 1"/>
    <property type="match status" value="1"/>
</dbReference>
<dbReference type="PANTHER" id="PTHR11008:SF18">
    <property type="entry name" value="BCDNA.GH05536-RELATED"/>
    <property type="match status" value="1"/>
</dbReference>
<dbReference type="Gene3D" id="3.15.10.30">
    <property type="entry name" value="Haemolymph juvenile hormone binding protein"/>
    <property type="match status" value="1"/>
</dbReference>
<evidence type="ECO:0000256" key="3">
    <source>
        <dbReference type="ARBA" id="ARBA00060902"/>
    </source>
</evidence>
<protein>
    <submittedName>
        <fullName evidence="5">Protein takeout</fullName>
    </submittedName>
</protein>
<reference evidence="5" key="2">
    <citation type="journal article" date="2023" name="BMC Genomics">
        <title>Pest status, molecular evolution, and epigenetic factors derived from the genome assembly of Frankliniella fusca, a thysanopteran phytovirus vector.</title>
        <authorList>
            <person name="Catto M.A."/>
            <person name="Labadie P.E."/>
            <person name="Jacobson A.L."/>
            <person name="Kennedy G.G."/>
            <person name="Srinivasan R."/>
            <person name="Hunt B.G."/>
        </authorList>
    </citation>
    <scope>NUCLEOTIDE SEQUENCE</scope>
    <source>
        <strain evidence="5">PL_HMW_Pooled</strain>
    </source>
</reference>
<comment type="similarity">
    <text evidence="3">Belongs to the TO family.</text>
</comment>
<organism evidence="5 6">
    <name type="scientific">Frankliniella fusca</name>
    <dbReference type="NCBI Taxonomy" id="407009"/>
    <lineage>
        <taxon>Eukaryota</taxon>
        <taxon>Metazoa</taxon>
        <taxon>Ecdysozoa</taxon>
        <taxon>Arthropoda</taxon>
        <taxon>Hexapoda</taxon>
        <taxon>Insecta</taxon>
        <taxon>Pterygota</taxon>
        <taxon>Neoptera</taxon>
        <taxon>Paraneoptera</taxon>
        <taxon>Thysanoptera</taxon>
        <taxon>Terebrantia</taxon>
        <taxon>Thripoidea</taxon>
        <taxon>Thripidae</taxon>
        <taxon>Frankliniella</taxon>
    </lineage>
</organism>
<keyword evidence="1 4" id="KW-0732">Signal</keyword>
<reference evidence="5" key="1">
    <citation type="submission" date="2021-07" db="EMBL/GenBank/DDBJ databases">
        <authorList>
            <person name="Catto M.A."/>
            <person name="Jacobson A."/>
            <person name="Kennedy G."/>
            <person name="Labadie P."/>
            <person name="Hunt B.G."/>
            <person name="Srinivasan R."/>
        </authorList>
    </citation>
    <scope>NUCLEOTIDE SEQUENCE</scope>
    <source>
        <strain evidence="5">PL_HMW_Pooled</strain>
        <tissue evidence="5">Head</tissue>
    </source>
</reference>
<dbReference type="GO" id="GO:0005615">
    <property type="term" value="C:extracellular space"/>
    <property type="evidence" value="ECO:0007669"/>
    <property type="project" value="TreeGrafter"/>
</dbReference>
<evidence type="ECO:0000313" key="6">
    <source>
        <dbReference type="Proteomes" id="UP001219518"/>
    </source>
</evidence>
<keyword evidence="6" id="KW-1185">Reference proteome</keyword>
<evidence type="ECO:0000256" key="4">
    <source>
        <dbReference type="SAM" id="SignalP"/>
    </source>
</evidence>
<feature type="chain" id="PRO_5042075211" evidence="4">
    <location>
        <begin position="23"/>
        <end position="252"/>
    </location>
</feature>
<dbReference type="PANTHER" id="PTHR11008">
    <property type="entry name" value="PROTEIN TAKEOUT-LIKE PROTEIN"/>
    <property type="match status" value="1"/>
</dbReference>
<name>A0AAE1H7X2_9NEOP</name>
<comment type="caution">
    <text evidence="5">The sequence shown here is derived from an EMBL/GenBank/DDBJ whole genome shotgun (WGS) entry which is preliminary data.</text>
</comment>
<gene>
    <name evidence="5" type="ORF">KUF71_006121</name>
</gene>
<dbReference type="InterPro" id="IPR010562">
    <property type="entry name" value="Haemolymph_juvenile_hormone-bd"/>
</dbReference>
<dbReference type="AlphaFoldDB" id="A0AAE1H7X2"/>
<evidence type="ECO:0000256" key="2">
    <source>
        <dbReference type="ARBA" id="ARBA00023108"/>
    </source>
</evidence>
<accession>A0AAE1H7X2</accession>
<dbReference type="InterPro" id="IPR038606">
    <property type="entry name" value="To_sf"/>
</dbReference>
<dbReference type="GO" id="GO:0007623">
    <property type="term" value="P:circadian rhythm"/>
    <property type="evidence" value="ECO:0007669"/>
    <property type="project" value="UniProtKB-ARBA"/>
</dbReference>
<dbReference type="SMART" id="SM00700">
    <property type="entry name" value="JHBP"/>
    <property type="match status" value="1"/>
</dbReference>
<feature type="signal peptide" evidence="4">
    <location>
        <begin position="1"/>
        <end position="22"/>
    </location>
</feature>
<proteinExistence type="inferred from homology"/>
<evidence type="ECO:0000256" key="1">
    <source>
        <dbReference type="ARBA" id="ARBA00022729"/>
    </source>
</evidence>